<dbReference type="KEGG" id="dni:HX89_14570"/>
<reference evidence="1 2" key="1">
    <citation type="submission" date="2014-07" db="EMBL/GenBank/DDBJ databases">
        <title>Genome Sequencing of Dermacoccus nishinomiyaensis.</title>
        <authorList>
            <person name="Hong K.W."/>
            <person name="Chan K.G."/>
        </authorList>
    </citation>
    <scope>NUCLEOTIDE SEQUENCE [LARGE SCALE GENOMIC DNA]</scope>
    <source>
        <strain evidence="1 2">M25</strain>
        <plasmid evidence="2">Plasmid unnamed</plasmid>
    </source>
</reference>
<proteinExistence type="predicted"/>
<dbReference type="AlphaFoldDB" id="A0A075JIG3"/>
<geneLocation type="plasmid" evidence="1 2">
    <name>unnamed</name>
</geneLocation>
<organism evidence="1 2">
    <name type="scientific">Dermacoccus nishinomiyaensis</name>
    <dbReference type="NCBI Taxonomy" id="1274"/>
    <lineage>
        <taxon>Bacteria</taxon>
        <taxon>Bacillati</taxon>
        <taxon>Actinomycetota</taxon>
        <taxon>Actinomycetes</taxon>
        <taxon>Micrococcales</taxon>
        <taxon>Dermacoccaceae</taxon>
        <taxon>Dermacoccus</taxon>
    </lineage>
</organism>
<dbReference type="HOGENOM" id="CLU_1097207_0_0_11"/>
<protein>
    <submittedName>
        <fullName evidence="1">Uncharacterized protein</fullName>
    </submittedName>
</protein>
<sequence length="253" mass="28973">MTTPPAIDAAEVKRIAVELVANTHEALGRLESVEQSLNEIDAMLAERPAGGSWCWRYLDAYERVALFTELREWVDWMSDRYDVRSIIRPCWFHHGPVVEELTGLYVAWRATFVEVPRAYSDVVVAFHDRWFWPVMRRVREWQWMANCNGVTHKDRSIDMPATNGDDFTRHLHEAMEGITPGEDANAVHAAIEAGEATPLRNPAKDPTTPVFWRGAWWAVLANSPDGLWVPRPQRVAAKLQELYDEAHPQEQSS</sequence>
<dbReference type="Proteomes" id="UP000027986">
    <property type="component" value="Plasmid unnamed"/>
</dbReference>
<keyword evidence="2" id="KW-1185">Reference proteome</keyword>
<evidence type="ECO:0000313" key="1">
    <source>
        <dbReference type="EMBL" id="AIF41916.1"/>
    </source>
</evidence>
<accession>A0A075JIG3</accession>
<keyword evidence="1" id="KW-0614">Plasmid</keyword>
<evidence type="ECO:0000313" key="2">
    <source>
        <dbReference type="Proteomes" id="UP000027986"/>
    </source>
</evidence>
<name>A0A075JIG3_9MICO</name>
<gene>
    <name evidence="1" type="ORF">HX89_14570</name>
</gene>
<dbReference type="EMBL" id="CP008890">
    <property type="protein sequence ID" value="AIF41916.1"/>
    <property type="molecule type" value="Genomic_DNA"/>
</dbReference>